<protein>
    <recommendedName>
        <fullName evidence="1">Transposase IS701-like DDE domain-containing protein</fullName>
    </recommendedName>
</protein>
<reference evidence="2 3" key="1">
    <citation type="submission" date="2018-08" db="EMBL/GenBank/DDBJ databases">
        <title>Actinomadura spongicola sp. nov., isolated from marine sponge Leucetta chagosensis.</title>
        <authorList>
            <person name="Li L."/>
            <person name="Lin H.W."/>
        </authorList>
    </citation>
    <scope>NUCLEOTIDE SEQUENCE [LARGE SCALE GENOMIC DNA]</scope>
    <source>
        <strain evidence="2 3">LHW52907</strain>
    </source>
</reference>
<evidence type="ECO:0000313" key="2">
    <source>
        <dbReference type="EMBL" id="RFS84574.1"/>
    </source>
</evidence>
<gene>
    <name evidence="2" type="ORF">D0T12_13535</name>
</gene>
<proteinExistence type="predicted"/>
<dbReference type="AlphaFoldDB" id="A0A372GGR5"/>
<accession>A0A372GGR5</accession>
<dbReference type="Pfam" id="PF13546">
    <property type="entry name" value="DDE_5"/>
    <property type="match status" value="1"/>
</dbReference>
<organism evidence="2 3">
    <name type="scientific">Actinomadura spongiicola</name>
    <dbReference type="NCBI Taxonomy" id="2303421"/>
    <lineage>
        <taxon>Bacteria</taxon>
        <taxon>Bacillati</taxon>
        <taxon>Actinomycetota</taxon>
        <taxon>Actinomycetes</taxon>
        <taxon>Streptosporangiales</taxon>
        <taxon>Thermomonosporaceae</taxon>
        <taxon>Actinomadura</taxon>
    </lineage>
</organism>
<sequence>MWLQRLLKWKVVDRSLGEKETQRLLNHARWDADLVRDALRAQVAERLGDAGGVLVVDDTGLEKKGRLSAGTQRQ</sequence>
<evidence type="ECO:0000259" key="1">
    <source>
        <dbReference type="Pfam" id="PF13546"/>
    </source>
</evidence>
<name>A0A372GGR5_9ACTN</name>
<keyword evidence="3" id="KW-1185">Reference proteome</keyword>
<dbReference type="Proteomes" id="UP000262882">
    <property type="component" value="Unassembled WGS sequence"/>
</dbReference>
<dbReference type="InterPro" id="IPR038721">
    <property type="entry name" value="IS701-like_DDE_dom"/>
</dbReference>
<dbReference type="EMBL" id="QVNQ01000004">
    <property type="protein sequence ID" value="RFS84574.1"/>
    <property type="molecule type" value="Genomic_DNA"/>
</dbReference>
<comment type="caution">
    <text evidence="2">The sequence shown here is derived from an EMBL/GenBank/DDBJ whole genome shotgun (WGS) entry which is preliminary data.</text>
</comment>
<feature type="domain" description="Transposase IS701-like DDE" evidence="1">
    <location>
        <begin position="17"/>
        <end position="74"/>
    </location>
</feature>
<evidence type="ECO:0000313" key="3">
    <source>
        <dbReference type="Proteomes" id="UP000262882"/>
    </source>
</evidence>